<name>A0A644WNG0_9ZZZZ</name>
<evidence type="ECO:0000313" key="1">
    <source>
        <dbReference type="EMBL" id="MPM05167.1"/>
    </source>
</evidence>
<dbReference type="Pfam" id="PF07275">
    <property type="entry name" value="ArdA"/>
    <property type="match status" value="1"/>
</dbReference>
<dbReference type="InterPro" id="IPR009899">
    <property type="entry name" value="ArdA"/>
</dbReference>
<gene>
    <name evidence="1" type="ORF">SDC9_51454</name>
</gene>
<organism evidence="1">
    <name type="scientific">bioreactor metagenome</name>
    <dbReference type="NCBI Taxonomy" id="1076179"/>
    <lineage>
        <taxon>unclassified sequences</taxon>
        <taxon>metagenomes</taxon>
        <taxon>ecological metagenomes</taxon>
    </lineage>
</organism>
<proteinExistence type="predicted"/>
<dbReference type="Gene3D" id="1.10.10.1190">
    <property type="entry name" value="Antirestriction protein ArdA, domain 3"/>
    <property type="match status" value="1"/>
</dbReference>
<accession>A0A644WNG0</accession>
<dbReference type="InterPro" id="IPR041893">
    <property type="entry name" value="ArdA_dom3"/>
</dbReference>
<protein>
    <recommendedName>
        <fullName evidence="2">Antirestriction protein ArdA</fullName>
    </recommendedName>
</protein>
<dbReference type="AlphaFoldDB" id="A0A644WNG0"/>
<comment type="caution">
    <text evidence="1">The sequence shown here is derived from an EMBL/GenBank/DDBJ whole genome shotgun (WGS) entry which is preliminary data.</text>
</comment>
<reference evidence="1" key="1">
    <citation type="submission" date="2019-08" db="EMBL/GenBank/DDBJ databases">
        <authorList>
            <person name="Kucharzyk K."/>
            <person name="Murdoch R.W."/>
            <person name="Higgins S."/>
            <person name="Loffler F."/>
        </authorList>
    </citation>
    <scope>NUCLEOTIDE SEQUENCE</scope>
</reference>
<dbReference type="EMBL" id="VSSQ01001106">
    <property type="protein sequence ID" value="MPM05167.1"/>
    <property type="molecule type" value="Genomic_DNA"/>
</dbReference>
<evidence type="ECO:0008006" key="2">
    <source>
        <dbReference type="Google" id="ProtNLM"/>
    </source>
</evidence>
<sequence length="397" mass="45282">MQFQAVLCNRQHPEYGVATIPFPIPDAEYENVIRLLEPLDLGDEVKQDCHIEEIRGDTPALKQIERTNANLDELDYLARRLDSFDAYELTQFQGMASRLSLHSVERFINLTFCCQESTVISDFTHLDAIGRKHFLTLNGGCASKEEMEKTNGFEIAKKLILSEQGLVTPYGVVYDNGMELSQAYDGRHFPEYRYADSLMEVELRSRFALADSPAAYLFLPVPQAQIERTMIRAGISSYGDMCLRFMESELPEEIDVALDMEHEGIASLNEMCAAIEKLSPSDRLKLGAAVALAQPDYSSQVMHLAQNLEFFEFIPGAKTAEDYGCYMIQDSEHFEYDENLADFYDYEKYGRQRMEYEYGQFVARGYISYHGTLSLDELMMEDPAEQEQDGFEMGGME</sequence>